<keyword evidence="3" id="KW-1185">Reference proteome</keyword>
<dbReference type="OrthoDB" id="2498616at2759"/>
<sequence>MIRTSGTRLQANPRLLPPLSLHGSHHRNFECSFRRQHTNSNAVDDWCIPIQLKPPAPQRSPASLSDEALIRLHRLSALEPPEERSSEFEKVKNSLQAMLAMVDSVKDFEPTAEDLETKNGYEIPDGRIWPTDESLPIDWEALVQKQEDFIRSRQINIPGSTKPNVGSGHSSDTGSSKADSTGEGVTLEMATEDIHTVRRRGLGQQPQNENIFYVAKLPGSKRSKSKN</sequence>
<evidence type="ECO:0000313" key="3">
    <source>
        <dbReference type="Proteomes" id="UP000324748"/>
    </source>
</evidence>
<feature type="compositionally biased region" description="Polar residues" evidence="1">
    <location>
        <begin position="153"/>
        <end position="179"/>
    </location>
</feature>
<gene>
    <name evidence="2" type="ORF">PGT21_032772</name>
</gene>
<reference evidence="2 3" key="1">
    <citation type="submission" date="2019-05" db="EMBL/GenBank/DDBJ databases">
        <title>Emergence of the Ug99 lineage of the wheat stem rust pathogen through somatic hybridization.</title>
        <authorList>
            <person name="Li F."/>
            <person name="Upadhyaya N.M."/>
            <person name="Sperschneider J."/>
            <person name="Matny O."/>
            <person name="Nguyen-Phuc H."/>
            <person name="Mago R."/>
            <person name="Raley C."/>
            <person name="Miller M.E."/>
            <person name="Silverstein K.A.T."/>
            <person name="Henningsen E."/>
            <person name="Hirsch C.D."/>
            <person name="Visser B."/>
            <person name="Pretorius Z.A."/>
            <person name="Steffenson B.J."/>
            <person name="Schwessinger B."/>
            <person name="Dodds P.N."/>
            <person name="Figueroa M."/>
        </authorList>
    </citation>
    <scope>NUCLEOTIDE SEQUENCE [LARGE SCALE GENOMIC DNA]</scope>
    <source>
        <strain evidence="2">21-0</strain>
    </source>
</reference>
<feature type="compositionally biased region" description="Polar residues" evidence="1">
    <location>
        <begin position="1"/>
        <end position="10"/>
    </location>
</feature>
<proteinExistence type="predicted"/>
<dbReference type="AlphaFoldDB" id="A0A5B0PLN7"/>
<feature type="region of interest" description="Disordered" evidence="1">
    <location>
        <begin position="1"/>
        <end position="21"/>
    </location>
</feature>
<feature type="region of interest" description="Disordered" evidence="1">
    <location>
        <begin position="153"/>
        <end position="227"/>
    </location>
</feature>
<protein>
    <submittedName>
        <fullName evidence="2">Uncharacterized protein</fullName>
    </submittedName>
</protein>
<name>A0A5B0PLN7_PUCGR</name>
<accession>A0A5B0PLN7</accession>
<dbReference type="EMBL" id="VSWC01000053">
    <property type="protein sequence ID" value="KAA1101916.1"/>
    <property type="molecule type" value="Genomic_DNA"/>
</dbReference>
<comment type="caution">
    <text evidence="2">The sequence shown here is derived from an EMBL/GenBank/DDBJ whole genome shotgun (WGS) entry which is preliminary data.</text>
</comment>
<organism evidence="2 3">
    <name type="scientific">Puccinia graminis f. sp. tritici</name>
    <dbReference type="NCBI Taxonomy" id="56615"/>
    <lineage>
        <taxon>Eukaryota</taxon>
        <taxon>Fungi</taxon>
        <taxon>Dikarya</taxon>
        <taxon>Basidiomycota</taxon>
        <taxon>Pucciniomycotina</taxon>
        <taxon>Pucciniomycetes</taxon>
        <taxon>Pucciniales</taxon>
        <taxon>Pucciniaceae</taxon>
        <taxon>Puccinia</taxon>
    </lineage>
</organism>
<dbReference type="Proteomes" id="UP000324748">
    <property type="component" value="Unassembled WGS sequence"/>
</dbReference>
<evidence type="ECO:0000256" key="1">
    <source>
        <dbReference type="SAM" id="MobiDB-lite"/>
    </source>
</evidence>
<evidence type="ECO:0000313" key="2">
    <source>
        <dbReference type="EMBL" id="KAA1101916.1"/>
    </source>
</evidence>